<feature type="domain" description="Response regulatory" evidence="11">
    <location>
        <begin position="3"/>
        <end position="122"/>
    </location>
</feature>
<dbReference type="PANTHER" id="PTHR42713:SF3">
    <property type="entry name" value="TRANSCRIPTIONAL REGULATORY PROTEIN HPTR"/>
    <property type="match status" value="1"/>
</dbReference>
<dbReference type="GO" id="GO:0043565">
    <property type="term" value="F:sequence-specific DNA binding"/>
    <property type="evidence" value="ECO:0007669"/>
    <property type="project" value="InterPro"/>
</dbReference>
<evidence type="ECO:0000256" key="9">
    <source>
        <dbReference type="SAM" id="Coils"/>
    </source>
</evidence>
<keyword evidence="5" id="KW-0805">Transcription regulation</keyword>
<evidence type="ECO:0000256" key="2">
    <source>
        <dbReference type="ARBA" id="ARBA00022490"/>
    </source>
</evidence>
<dbReference type="PANTHER" id="PTHR42713">
    <property type="entry name" value="HISTIDINE KINASE-RELATED"/>
    <property type="match status" value="1"/>
</dbReference>
<evidence type="ECO:0000256" key="7">
    <source>
        <dbReference type="ARBA" id="ARBA00023163"/>
    </source>
</evidence>
<dbReference type="InterPro" id="IPR001789">
    <property type="entry name" value="Sig_transdc_resp-reg_receiver"/>
</dbReference>
<dbReference type="InterPro" id="IPR009057">
    <property type="entry name" value="Homeodomain-like_sf"/>
</dbReference>
<evidence type="ECO:0000256" key="8">
    <source>
        <dbReference type="PROSITE-ProRule" id="PRU00169"/>
    </source>
</evidence>
<dbReference type="InterPro" id="IPR018060">
    <property type="entry name" value="HTH_AraC"/>
</dbReference>
<evidence type="ECO:0000313" key="12">
    <source>
        <dbReference type="EMBL" id="TBL74558.1"/>
    </source>
</evidence>
<dbReference type="EMBL" id="SIRE01000019">
    <property type="protein sequence ID" value="TBL74558.1"/>
    <property type="molecule type" value="Genomic_DNA"/>
</dbReference>
<evidence type="ECO:0000256" key="5">
    <source>
        <dbReference type="ARBA" id="ARBA00023015"/>
    </source>
</evidence>
<dbReference type="GO" id="GO:0005737">
    <property type="term" value="C:cytoplasm"/>
    <property type="evidence" value="ECO:0007669"/>
    <property type="project" value="UniProtKB-SubCell"/>
</dbReference>
<dbReference type="Proteomes" id="UP000293142">
    <property type="component" value="Unassembled WGS sequence"/>
</dbReference>
<dbReference type="PROSITE" id="PS50110">
    <property type="entry name" value="RESPONSE_REGULATORY"/>
    <property type="match status" value="1"/>
</dbReference>
<dbReference type="Pfam" id="PF00072">
    <property type="entry name" value="Response_reg"/>
    <property type="match status" value="1"/>
</dbReference>
<dbReference type="InterPro" id="IPR018062">
    <property type="entry name" value="HTH_AraC-typ_CS"/>
</dbReference>
<evidence type="ECO:0000256" key="1">
    <source>
        <dbReference type="ARBA" id="ARBA00004496"/>
    </source>
</evidence>
<feature type="coiled-coil region" evidence="9">
    <location>
        <begin position="111"/>
        <end position="138"/>
    </location>
</feature>
<evidence type="ECO:0000259" key="11">
    <source>
        <dbReference type="PROSITE" id="PS50110"/>
    </source>
</evidence>
<keyword evidence="3 8" id="KW-0597">Phosphoprotein</keyword>
<evidence type="ECO:0000256" key="6">
    <source>
        <dbReference type="ARBA" id="ARBA00023125"/>
    </source>
</evidence>
<dbReference type="CDD" id="cd17536">
    <property type="entry name" value="REC_YesN-like"/>
    <property type="match status" value="1"/>
</dbReference>
<dbReference type="SUPFAM" id="SSF52172">
    <property type="entry name" value="CheY-like"/>
    <property type="match status" value="1"/>
</dbReference>
<gene>
    <name evidence="12" type="ORF">EYB31_24860</name>
</gene>
<dbReference type="Gene3D" id="1.10.10.60">
    <property type="entry name" value="Homeodomain-like"/>
    <property type="match status" value="2"/>
</dbReference>
<dbReference type="PROSITE" id="PS00041">
    <property type="entry name" value="HTH_ARAC_FAMILY_1"/>
    <property type="match status" value="1"/>
</dbReference>
<dbReference type="AlphaFoldDB" id="A0A4Q9DMY8"/>
<dbReference type="InterPro" id="IPR011006">
    <property type="entry name" value="CheY-like_superfamily"/>
</dbReference>
<comment type="caution">
    <text evidence="12">The sequence shown here is derived from an EMBL/GenBank/DDBJ whole genome shotgun (WGS) entry which is preliminary data.</text>
</comment>
<organism evidence="12 13">
    <name type="scientific">Paenibacillus thalictri</name>
    <dbReference type="NCBI Taxonomy" id="2527873"/>
    <lineage>
        <taxon>Bacteria</taxon>
        <taxon>Bacillati</taxon>
        <taxon>Bacillota</taxon>
        <taxon>Bacilli</taxon>
        <taxon>Bacillales</taxon>
        <taxon>Paenibacillaceae</taxon>
        <taxon>Paenibacillus</taxon>
    </lineage>
</organism>
<dbReference type="InterPro" id="IPR051552">
    <property type="entry name" value="HptR"/>
</dbReference>
<dbReference type="OrthoDB" id="342399at2"/>
<accession>A0A4Q9DMY8</accession>
<feature type="modified residue" description="4-aspartylphosphate" evidence="8">
    <location>
        <position position="55"/>
    </location>
</feature>
<dbReference type="SMART" id="SM00342">
    <property type="entry name" value="HTH_ARAC"/>
    <property type="match status" value="1"/>
</dbReference>
<keyword evidence="6" id="KW-0238">DNA-binding</keyword>
<dbReference type="GO" id="GO:0003700">
    <property type="term" value="F:DNA-binding transcription factor activity"/>
    <property type="evidence" value="ECO:0007669"/>
    <property type="project" value="InterPro"/>
</dbReference>
<dbReference type="SUPFAM" id="SSF46689">
    <property type="entry name" value="Homeodomain-like"/>
    <property type="match status" value="2"/>
</dbReference>
<dbReference type="Pfam" id="PF12833">
    <property type="entry name" value="HTH_18"/>
    <property type="match status" value="1"/>
</dbReference>
<dbReference type="SMART" id="SM00448">
    <property type="entry name" value="REC"/>
    <property type="match status" value="1"/>
</dbReference>
<reference evidence="12 13" key="1">
    <citation type="submission" date="2019-02" db="EMBL/GenBank/DDBJ databases">
        <title>Paenibacillus sp. nov., isolated from surface-sterilized tissue of Thalictrum simplex L.</title>
        <authorList>
            <person name="Tuo L."/>
        </authorList>
    </citation>
    <scope>NUCLEOTIDE SEQUENCE [LARGE SCALE GENOMIC DNA]</scope>
    <source>
        <strain evidence="12 13">N2SHLJ1</strain>
    </source>
</reference>
<keyword evidence="13" id="KW-1185">Reference proteome</keyword>
<evidence type="ECO:0000259" key="10">
    <source>
        <dbReference type="PROSITE" id="PS01124"/>
    </source>
</evidence>
<dbReference type="InterPro" id="IPR020449">
    <property type="entry name" value="Tscrpt_reg_AraC-type_HTH"/>
</dbReference>
<evidence type="ECO:0000313" key="13">
    <source>
        <dbReference type="Proteomes" id="UP000293142"/>
    </source>
</evidence>
<keyword evidence="9" id="KW-0175">Coiled coil</keyword>
<sequence>MYSLLIVEDEEIIREGMKYCLDWAALGIGTIMEASDGESALAIAKEAKPDLVLTDVVMSVMDGIEFVARLRRDIQDKHIHVIMISGHENVDYIKSALKLQVVDYVLKPFHTEELEHVVRKAMEAIADEREKAARLSELEKAVTVTRSMIKERFMQDVLFGSDISLTDTYRELLDEWLPQRGAYRAFYMEGVRSAEAAERLRQQLPVLGMLPLNEGVYGGVISSEEMRPFACLEGMATRIGLGSRVEQLDAVHLSFQHARLALVERTREAELAEPHAALQIVPYEAKLLDRERLLVEAGQCEEAIIRQLEAGDREQLAGTVRRYVEVCLAFGGEGLPYLQAFGSMLLIRTKQHYAVLLEKQEPRRLEQALELVRSARSPFELEALINSALDEMGDIVRSKPEQRKLVRAVTDYVEQSLREELTLAHIAARVHLSPNYLAHLFKKETGTTLNDYVTSVRMEEAKRLLREEPGLLVLELAERVGYADSKYFTRLFKREVGINPSEYREKLR</sequence>
<dbReference type="Gene3D" id="3.40.50.2300">
    <property type="match status" value="1"/>
</dbReference>
<name>A0A4Q9DMY8_9BACL</name>
<evidence type="ECO:0000256" key="3">
    <source>
        <dbReference type="ARBA" id="ARBA00022553"/>
    </source>
</evidence>
<evidence type="ECO:0000256" key="4">
    <source>
        <dbReference type="ARBA" id="ARBA00023012"/>
    </source>
</evidence>
<keyword evidence="2" id="KW-0963">Cytoplasm</keyword>
<feature type="domain" description="HTH araC/xylS-type" evidence="10">
    <location>
        <begin position="407"/>
        <end position="506"/>
    </location>
</feature>
<keyword evidence="7" id="KW-0804">Transcription</keyword>
<proteinExistence type="predicted"/>
<comment type="subcellular location">
    <subcellularLocation>
        <location evidence="1">Cytoplasm</location>
    </subcellularLocation>
</comment>
<protein>
    <submittedName>
        <fullName evidence="12">Response regulator</fullName>
    </submittedName>
</protein>
<keyword evidence="4" id="KW-0902">Two-component regulatory system</keyword>
<dbReference type="GO" id="GO:0000160">
    <property type="term" value="P:phosphorelay signal transduction system"/>
    <property type="evidence" value="ECO:0007669"/>
    <property type="project" value="UniProtKB-KW"/>
</dbReference>
<dbReference type="PRINTS" id="PR00032">
    <property type="entry name" value="HTHARAC"/>
</dbReference>
<dbReference type="PROSITE" id="PS01124">
    <property type="entry name" value="HTH_ARAC_FAMILY_2"/>
    <property type="match status" value="1"/>
</dbReference>
<dbReference type="RefSeq" id="WP_131016143.1">
    <property type="nucleotide sequence ID" value="NZ_SIRE01000019.1"/>
</dbReference>